<keyword evidence="3" id="KW-1185">Reference proteome</keyword>
<dbReference type="GeneID" id="67017667"/>
<dbReference type="OrthoDB" id="3685541at2759"/>
<dbReference type="AlphaFoldDB" id="A0A8J2I1L3"/>
<comment type="caution">
    <text evidence="2">The sequence shown here is derived from an EMBL/GenBank/DDBJ whole genome shotgun (WGS) entry which is preliminary data.</text>
</comment>
<accession>A0A8J2I1L3</accession>
<gene>
    <name evidence="2" type="ORF">ALTATR162_LOCUS5844</name>
</gene>
<name>A0A8J2I1L3_9PLEO</name>
<protein>
    <submittedName>
        <fullName evidence="2">Uncharacterized protein</fullName>
    </submittedName>
</protein>
<dbReference type="RefSeq" id="XP_043169399.1">
    <property type="nucleotide sequence ID" value="XM_043313464.1"/>
</dbReference>
<feature type="chain" id="PRO_5035188190" evidence="1">
    <location>
        <begin position="19"/>
        <end position="151"/>
    </location>
</feature>
<dbReference type="EMBL" id="CAJRGZ010000019">
    <property type="protein sequence ID" value="CAG5160536.1"/>
    <property type="molecule type" value="Genomic_DNA"/>
</dbReference>
<evidence type="ECO:0000313" key="3">
    <source>
        <dbReference type="Proteomes" id="UP000676310"/>
    </source>
</evidence>
<evidence type="ECO:0000256" key="1">
    <source>
        <dbReference type="SAM" id="SignalP"/>
    </source>
</evidence>
<keyword evidence="1" id="KW-0732">Signal</keyword>
<feature type="signal peptide" evidence="1">
    <location>
        <begin position="1"/>
        <end position="18"/>
    </location>
</feature>
<reference evidence="2" key="1">
    <citation type="submission" date="2021-05" db="EMBL/GenBank/DDBJ databases">
        <authorList>
            <person name="Stam R."/>
        </authorList>
    </citation>
    <scope>NUCLEOTIDE SEQUENCE</scope>
    <source>
        <strain evidence="2">CS162</strain>
    </source>
</reference>
<organism evidence="2 3">
    <name type="scientific">Alternaria atra</name>
    <dbReference type="NCBI Taxonomy" id="119953"/>
    <lineage>
        <taxon>Eukaryota</taxon>
        <taxon>Fungi</taxon>
        <taxon>Dikarya</taxon>
        <taxon>Ascomycota</taxon>
        <taxon>Pezizomycotina</taxon>
        <taxon>Dothideomycetes</taxon>
        <taxon>Pleosporomycetidae</taxon>
        <taxon>Pleosporales</taxon>
        <taxon>Pleosporineae</taxon>
        <taxon>Pleosporaceae</taxon>
        <taxon>Alternaria</taxon>
        <taxon>Alternaria sect. Ulocladioides</taxon>
    </lineage>
</organism>
<sequence length="151" mass="16348">MRLLNLILLSIFAMCVAGAPTDFELHSPLAIPVPGSTTYDADLAAAVAYARSHPSSRTVETSVTAVKQRLCGDYTPGNKPVYSTGLLVCGETDPGVEMKRFTNRMCGFCIIFDKHQCQGNIIGNWGKATPPMDPPADKSHWAQGGQSYFCY</sequence>
<evidence type="ECO:0000313" key="2">
    <source>
        <dbReference type="EMBL" id="CAG5160536.1"/>
    </source>
</evidence>
<dbReference type="Proteomes" id="UP000676310">
    <property type="component" value="Unassembled WGS sequence"/>
</dbReference>
<proteinExistence type="predicted"/>